<dbReference type="OrthoDB" id="5522031at2"/>
<dbReference type="GO" id="GO:0006629">
    <property type="term" value="P:lipid metabolic process"/>
    <property type="evidence" value="ECO:0007669"/>
    <property type="project" value="InterPro"/>
</dbReference>
<evidence type="ECO:0000313" key="2">
    <source>
        <dbReference type="Proteomes" id="UP000004374"/>
    </source>
</evidence>
<reference evidence="1 2" key="1">
    <citation type="journal article" date="2012" name="J. Bacteriol.">
        <title>Genome Sequence of the Protease-Producing Bacterium Rheinheimera nanhaiensis E407-8T, Isolated from Deep-Sea Sediment of the South China Sea.</title>
        <authorList>
            <person name="Zhang X.-Y."/>
            <person name="Zhang Y.-J."/>
            <person name="Qin Q.-L."/>
            <person name="Xie B.-B."/>
            <person name="Chen X.-L."/>
            <person name="Zhou B.-C."/>
            <person name="Zhang Y.-Z."/>
        </authorList>
    </citation>
    <scope>NUCLEOTIDE SEQUENCE [LARGE SCALE GENOMIC DNA]</scope>
    <source>
        <strain evidence="1 2">E407-8</strain>
    </source>
</reference>
<protein>
    <submittedName>
        <fullName evidence="1">Uncharacterized protein</fullName>
    </submittedName>
</protein>
<dbReference type="AlphaFoldDB" id="I1DVP7"/>
<dbReference type="EMBL" id="BAFK01000005">
    <property type="protein sequence ID" value="GAB58125.1"/>
    <property type="molecule type" value="Genomic_DNA"/>
</dbReference>
<gene>
    <name evidence="1" type="ORF">RNAN_1096</name>
</gene>
<accession>I1DVP7</accession>
<keyword evidence="2" id="KW-1185">Reference proteome</keyword>
<dbReference type="InterPro" id="IPR029058">
    <property type="entry name" value="AB_hydrolase_fold"/>
</dbReference>
<dbReference type="SUPFAM" id="SSF53474">
    <property type="entry name" value="alpha/beta-Hydrolases"/>
    <property type="match status" value="1"/>
</dbReference>
<dbReference type="Gene3D" id="3.40.50.1820">
    <property type="entry name" value="alpha/beta hydrolase"/>
    <property type="match status" value="1"/>
</dbReference>
<organism evidence="1 2">
    <name type="scientific">Rheinheimera nanhaiensis E407-8</name>
    <dbReference type="NCBI Taxonomy" id="562729"/>
    <lineage>
        <taxon>Bacteria</taxon>
        <taxon>Pseudomonadati</taxon>
        <taxon>Pseudomonadota</taxon>
        <taxon>Gammaproteobacteria</taxon>
        <taxon>Chromatiales</taxon>
        <taxon>Chromatiaceae</taxon>
        <taxon>Rheinheimera</taxon>
    </lineage>
</organism>
<sequence>MASVLDLAKCCSAVYEIAPSVLDLRLIEEYNRISHGFYAALFKKGDTAIFAVRGTDDVRYDIPNDIAIFSGSMPTQYRPARDALRLAIAQAKVTNENFIVTGHSLGGGLAALLSAKHNTPLPLVTFNAPGMLRAATASNFGLIGNLINRVRLSGYRNDFKKVLHIRSEHDAVSVGTGARIAGSTRTLANNQCGNISLAGRVSPALGVTQAGQRALCAHSMEGLVKLIAAEPEFTQPISWG</sequence>
<comment type="caution">
    <text evidence="1">The sequence shown here is derived from an EMBL/GenBank/DDBJ whole genome shotgun (WGS) entry which is preliminary data.</text>
</comment>
<dbReference type="Proteomes" id="UP000004374">
    <property type="component" value="Unassembled WGS sequence"/>
</dbReference>
<dbReference type="STRING" id="562729.RNAN_1096"/>
<dbReference type="Pfam" id="PF26363">
    <property type="entry name" value="Phospholipase-like"/>
    <property type="match status" value="1"/>
</dbReference>
<dbReference type="RefSeq" id="WP_008219532.1">
    <property type="nucleotide sequence ID" value="NZ_BAFK01000005.1"/>
</dbReference>
<evidence type="ECO:0000313" key="1">
    <source>
        <dbReference type="EMBL" id="GAB58125.1"/>
    </source>
</evidence>
<proteinExistence type="predicted"/>
<name>I1DVP7_9GAMM</name>